<keyword evidence="2" id="KW-1185">Reference proteome</keyword>
<dbReference type="Proteomes" id="UP001140560">
    <property type="component" value="Unassembled WGS sequence"/>
</dbReference>
<evidence type="ECO:0000313" key="1">
    <source>
        <dbReference type="EMBL" id="KAJ4378110.1"/>
    </source>
</evidence>
<gene>
    <name evidence="1" type="ORF">N0V83_000942</name>
</gene>
<dbReference type="AlphaFoldDB" id="A0A9W9CRK0"/>
<organism evidence="1 2">
    <name type="scientific">Neocucurbitaria cava</name>
    <dbReference type="NCBI Taxonomy" id="798079"/>
    <lineage>
        <taxon>Eukaryota</taxon>
        <taxon>Fungi</taxon>
        <taxon>Dikarya</taxon>
        <taxon>Ascomycota</taxon>
        <taxon>Pezizomycotina</taxon>
        <taxon>Dothideomycetes</taxon>
        <taxon>Pleosporomycetidae</taxon>
        <taxon>Pleosporales</taxon>
        <taxon>Pleosporineae</taxon>
        <taxon>Cucurbitariaceae</taxon>
        <taxon>Neocucurbitaria</taxon>
    </lineage>
</organism>
<comment type="caution">
    <text evidence="1">The sequence shown here is derived from an EMBL/GenBank/DDBJ whole genome shotgun (WGS) entry which is preliminary data.</text>
</comment>
<sequence length="83" mass="8514">MTPTVTAASTSFASAMSQSGLGKAGWSIGAALASSARNGARKGALWGLQKSGKEVEELPVPVRKWLGGERRRGRGDDGEQLGG</sequence>
<protein>
    <submittedName>
        <fullName evidence="1">Uncharacterized protein</fullName>
    </submittedName>
</protein>
<reference evidence="1" key="1">
    <citation type="submission" date="2022-10" db="EMBL/GenBank/DDBJ databases">
        <title>Tapping the CABI collections for fungal endophytes: first genome assemblies for Collariella, Neodidymelliopsis, Ascochyta clinopodiicola, Didymella pomorum, Didymosphaeria variabile, Neocosmospora piperis and Neocucurbitaria cava.</title>
        <authorList>
            <person name="Hill R."/>
        </authorList>
    </citation>
    <scope>NUCLEOTIDE SEQUENCE</scope>
    <source>
        <strain evidence="1">IMI 356814</strain>
    </source>
</reference>
<proteinExistence type="predicted"/>
<dbReference type="OrthoDB" id="3801434at2759"/>
<accession>A0A9W9CRK0</accession>
<name>A0A9W9CRK0_9PLEO</name>
<evidence type="ECO:0000313" key="2">
    <source>
        <dbReference type="Proteomes" id="UP001140560"/>
    </source>
</evidence>
<dbReference type="EMBL" id="JAPEUY010000001">
    <property type="protein sequence ID" value="KAJ4378110.1"/>
    <property type="molecule type" value="Genomic_DNA"/>
</dbReference>